<evidence type="ECO:0008006" key="3">
    <source>
        <dbReference type="Google" id="ProtNLM"/>
    </source>
</evidence>
<accession>A0ABT7MF33</accession>
<dbReference type="RefSeq" id="WP_286055862.1">
    <property type="nucleotide sequence ID" value="NZ_JASVWF010000007.1"/>
</dbReference>
<evidence type="ECO:0000313" key="2">
    <source>
        <dbReference type="Proteomes" id="UP001231924"/>
    </source>
</evidence>
<gene>
    <name evidence="1" type="ORF">QRT03_25160</name>
</gene>
<proteinExistence type="predicted"/>
<dbReference type="EMBL" id="JASVWF010000007">
    <property type="protein sequence ID" value="MDL5159280.1"/>
    <property type="molecule type" value="Genomic_DNA"/>
</dbReference>
<dbReference type="Proteomes" id="UP001231924">
    <property type="component" value="Unassembled WGS sequence"/>
</dbReference>
<evidence type="ECO:0000313" key="1">
    <source>
        <dbReference type="EMBL" id="MDL5159280.1"/>
    </source>
</evidence>
<name>A0ABT7MF33_9PSEU</name>
<keyword evidence="2" id="KW-1185">Reference proteome</keyword>
<sequence length="412" mass="45110">MTSLILTWNPLKWDFKPGEYDRHIEATERGERILTRWSVGGRRHNVVVGEKAFLLRQGDDRRGIVAVGLVSRTPCPGPHWDGSAREAWYVDVDWSRFVDVGDRVPTEVLLEQVSGVPWNYLFGSGVAMTDEETVAVEALWAGADPDSIGDDIPAAAEVRENVTDLLRRLIGVPLRTVRGQANRILTVQPPTVTVATDRSPEGRPVSIAEVEHALTTLRVEGSVTVDPGHIGYRSAFVGAVLLTLPGVRPYGSPPVLTLVRPGAAPREDLDSHQVTFEGDLVQVRLAEQRGEQAALRGRLFGSREEGACALCGETYPVRFLHAAHIKRRSICSDEERRDLDAIAMPACVFGCDALYEAGYISVAPSGVVVATNRHGGGALGDHLGKIEGKDCPAFGDLSRLYFHWHFTNIFRV</sequence>
<protein>
    <recommendedName>
        <fullName evidence="3">HNH endonuclease</fullName>
    </recommendedName>
</protein>
<reference evidence="1 2" key="1">
    <citation type="submission" date="2023-06" db="EMBL/GenBank/DDBJ databases">
        <title>Actinomycetospora Odt1-22.</title>
        <authorList>
            <person name="Supong K."/>
        </authorList>
    </citation>
    <scope>NUCLEOTIDE SEQUENCE [LARGE SCALE GENOMIC DNA]</scope>
    <source>
        <strain evidence="1 2">Odt1-22</strain>
    </source>
</reference>
<comment type="caution">
    <text evidence="1">The sequence shown here is derived from an EMBL/GenBank/DDBJ whole genome shotgun (WGS) entry which is preliminary data.</text>
</comment>
<organism evidence="1 2">
    <name type="scientific">Actinomycetospora termitidis</name>
    <dbReference type="NCBI Taxonomy" id="3053470"/>
    <lineage>
        <taxon>Bacteria</taxon>
        <taxon>Bacillati</taxon>
        <taxon>Actinomycetota</taxon>
        <taxon>Actinomycetes</taxon>
        <taxon>Pseudonocardiales</taxon>
        <taxon>Pseudonocardiaceae</taxon>
        <taxon>Actinomycetospora</taxon>
    </lineage>
</organism>